<accession>A0A1H0VQF3</accession>
<dbReference type="InterPro" id="IPR000032">
    <property type="entry name" value="HPr-like"/>
</dbReference>
<organism evidence="2 3">
    <name type="scientific">Litchfieldia salsa</name>
    <dbReference type="NCBI Taxonomy" id="930152"/>
    <lineage>
        <taxon>Bacteria</taxon>
        <taxon>Bacillati</taxon>
        <taxon>Bacillota</taxon>
        <taxon>Bacilli</taxon>
        <taxon>Bacillales</taxon>
        <taxon>Bacillaceae</taxon>
        <taxon>Litchfieldia</taxon>
    </lineage>
</organism>
<dbReference type="AlphaFoldDB" id="A0A1H0VQF3"/>
<dbReference type="EMBL" id="FNJU01000007">
    <property type="protein sequence ID" value="SDP80574.1"/>
    <property type="molecule type" value="Genomic_DNA"/>
</dbReference>
<evidence type="ECO:0000313" key="3">
    <source>
        <dbReference type="Proteomes" id="UP000199159"/>
    </source>
</evidence>
<gene>
    <name evidence="2" type="ORF">SAMN05216565_107140</name>
</gene>
<dbReference type="InterPro" id="IPR035895">
    <property type="entry name" value="HPr-like_sf"/>
</dbReference>
<dbReference type="OrthoDB" id="2428896at2"/>
<dbReference type="RefSeq" id="WP_090855841.1">
    <property type="nucleotide sequence ID" value="NZ_FNJU01000007.1"/>
</dbReference>
<name>A0A1H0VQF3_9BACI</name>
<proteinExistence type="predicted"/>
<dbReference type="Pfam" id="PF00381">
    <property type="entry name" value="PTS-HPr"/>
    <property type="match status" value="1"/>
</dbReference>
<feature type="domain" description="HPr" evidence="1">
    <location>
        <begin position="1"/>
        <end position="86"/>
    </location>
</feature>
<sequence length="86" mass="9499">MGNSISKNIIVNISENMTIVDLSNLTQKFHSDIFLTKTVNGVIHDINLKSFLGLITLQLKNGDSILVRVEGDDCDKAIDELLKVLT</sequence>
<dbReference type="Gene3D" id="3.30.1340.10">
    <property type="entry name" value="HPr-like"/>
    <property type="match status" value="1"/>
</dbReference>
<evidence type="ECO:0000259" key="1">
    <source>
        <dbReference type="PROSITE" id="PS51350"/>
    </source>
</evidence>
<reference evidence="3" key="1">
    <citation type="submission" date="2016-10" db="EMBL/GenBank/DDBJ databases">
        <authorList>
            <person name="Varghese N."/>
            <person name="Submissions S."/>
        </authorList>
    </citation>
    <scope>NUCLEOTIDE SEQUENCE [LARGE SCALE GENOMIC DNA]</scope>
    <source>
        <strain evidence="3">IBRC-M10078</strain>
    </source>
</reference>
<keyword evidence="3" id="KW-1185">Reference proteome</keyword>
<dbReference type="PROSITE" id="PS51350">
    <property type="entry name" value="PTS_HPR_DOM"/>
    <property type="match status" value="1"/>
</dbReference>
<dbReference type="SUPFAM" id="SSF55594">
    <property type="entry name" value="HPr-like"/>
    <property type="match status" value="1"/>
</dbReference>
<evidence type="ECO:0000313" key="2">
    <source>
        <dbReference type="EMBL" id="SDP80574.1"/>
    </source>
</evidence>
<dbReference type="Proteomes" id="UP000199159">
    <property type="component" value="Unassembled WGS sequence"/>
</dbReference>
<dbReference type="STRING" id="930152.SAMN05216565_107140"/>
<protein>
    <submittedName>
        <fullName evidence="2">Phosphocarrier protein</fullName>
    </submittedName>
</protein>